<evidence type="ECO:0000313" key="2">
    <source>
        <dbReference type="Proteomes" id="UP000271098"/>
    </source>
</evidence>
<evidence type="ECO:0000313" key="3">
    <source>
        <dbReference type="WBParaSite" id="GPUH_0000535401-mRNA-1"/>
    </source>
</evidence>
<dbReference type="AlphaFoldDB" id="A0A183D9F6"/>
<name>A0A183D9F6_9BILA</name>
<proteinExistence type="predicted"/>
<dbReference type="Proteomes" id="UP000271098">
    <property type="component" value="Unassembled WGS sequence"/>
</dbReference>
<reference evidence="1 2" key="2">
    <citation type="submission" date="2018-11" db="EMBL/GenBank/DDBJ databases">
        <authorList>
            <consortium name="Pathogen Informatics"/>
        </authorList>
    </citation>
    <scope>NUCLEOTIDE SEQUENCE [LARGE SCALE GENOMIC DNA]</scope>
</reference>
<protein>
    <submittedName>
        <fullName evidence="3">Transposase</fullName>
    </submittedName>
</protein>
<dbReference type="EMBL" id="UYRT01011214">
    <property type="protein sequence ID" value="VDK50327.1"/>
    <property type="molecule type" value="Genomic_DNA"/>
</dbReference>
<dbReference type="WBParaSite" id="GPUH_0000535401-mRNA-1">
    <property type="protein sequence ID" value="GPUH_0000535401-mRNA-1"/>
    <property type="gene ID" value="GPUH_0000535401"/>
</dbReference>
<accession>A0A183D9F6</accession>
<sequence>MHVVDKKTIVDKEKQWADCGRDGRTMMVIERTTTASIPQNDVLPALIAGRHKHTRTDEQSHTYICRRH</sequence>
<gene>
    <name evidence="1" type="ORF">GPUH_LOCUS5348</name>
</gene>
<reference evidence="3" key="1">
    <citation type="submission" date="2016-06" db="UniProtKB">
        <authorList>
            <consortium name="WormBaseParasite"/>
        </authorList>
    </citation>
    <scope>IDENTIFICATION</scope>
</reference>
<evidence type="ECO:0000313" key="1">
    <source>
        <dbReference type="EMBL" id="VDK50327.1"/>
    </source>
</evidence>
<organism evidence="3">
    <name type="scientific">Gongylonema pulchrum</name>
    <dbReference type="NCBI Taxonomy" id="637853"/>
    <lineage>
        <taxon>Eukaryota</taxon>
        <taxon>Metazoa</taxon>
        <taxon>Ecdysozoa</taxon>
        <taxon>Nematoda</taxon>
        <taxon>Chromadorea</taxon>
        <taxon>Rhabditida</taxon>
        <taxon>Spirurina</taxon>
        <taxon>Spiruromorpha</taxon>
        <taxon>Spiruroidea</taxon>
        <taxon>Gongylonematidae</taxon>
        <taxon>Gongylonema</taxon>
    </lineage>
</organism>
<keyword evidence="2" id="KW-1185">Reference proteome</keyword>